<proteinExistence type="predicted"/>
<dbReference type="STRING" id="1156985.SAMN04488118_107136"/>
<accession>A0A1G5R224</accession>
<dbReference type="RefSeq" id="WP_090219422.1">
    <property type="nucleotide sequence ID" value="NZ_FMWG01000007.1"/>
</dbReference>
<sequence>MPETITIIGAGMVGICTALSLAERGHKVQIIDKAAPGQGGATFGNAGIISPWSLLPQPVPGIWKNIPNLIFGEHKVLKPRLSMWHKLVPWGLSFLRHANTKQVYASAEAMQYLCEPSIDMYRQHLKGTGAEDLVQSSWYIHAFRTEEMAKRWDETAIDYVLRRAFGANIECINAGELKDLEPALGPVFKAAVLVKDQARARAPGRIAEVLFQKACQMGTELIQTEVRHIEQEEGDWRVICADRDITTSKLVLATGAWSAKLLEPLGIKIPLLAERGYHVEFSNPGAELKHSVMDVDAKLVASSMEGGLRLAGASEFCKIDAPVDPKRQALMEQQAKTMVPDLNISEGNLWMGHRPSLPDSLPMLGTFENRSGLYAAFGHSHYGLMMAPKSGQVVADLVEQRTPNHDLAAYSTKRFA</sequence>
<dbReference type="InterPro" id="IPR036188">
    <property type="entry name" value="FAD/NAD-bd_sf"/>
</dbReference>
<dbReference type="PANTHER" id="PTHR13847">
    <property type="entry name" value="SARCOSINE DEHYDROGENASE-RELATED"/>
    <property type="match status" value="1"/>
</dbReference>
<dbReference type="SUPFAM" id="SSF54373">
    <property type="entry name" value="FAD-linked reductases, C-terminal domain"/>
    <property type="match status" value="1"/>
</dbReference>
<dbReference type="Pfam" id="PF01266">
    <property type="entry name" value="DAO"/>
    <property type="match status" value="1"/>
</dbReference>
<evidence type="ECO:0000256" key="1">
    <source>
        <dbReference type="ARBA" id="ARBA00023002"/>
    </source>
</evidence>
<reference evidence="3 4" key="1">
    <citation type="submission" date="2016-10" db="EMBL/GenBank/DDBJ databases">
        <authorList>
            <person name="de Groot N.N."/>
        </authorList>
    </citation>
    <scope>NUCLEOTIDE SEQUENCE [LARGE SCALE GENOMIC DNA]</scope>
    <source>
        <strain evidence="3 4">U95</strain>
    </source>
</reference>
<protein>
    <submittedName>
        <fullName evidence="3">D-amino-acid dehydrogenase</fullName>
    </submittedName>
</protein>
<organism evidence="3 4">
    <name type="scientific">Epibacterium ulvae</name>
    <dbReference type="NCBI Taxonomy" id="1156985"/>
    <lineage>
        <taxon>Bacteria</taxon>
        <taxon>Pseudomonadati</taxon>
        <taxon>Pseudomonadota</taxon>
        <taxon>Alphaproteobacteria</taxon>
        <taxon>Rhodobacterales</taxon>
        <taxon>Roseobacteraceae</taxon>
        <taxon>Epibacterium</taxon>
    </lineage>
</organism>
<evidence type="ECO:0000259" key="2">
    <source>
        <dbReference type="Pfam" id="PF01266"/>
    </source>
</evidence>
<keyword evidence="1" id="KW-0560">Oxidoreductase</keyword>
<evidence type="ECO:0000313" key="4">
    <source>
        <dbReference type="Proteomes" id="UP000198767"/>
    </source>
</evidence>
<dbReference type="GO" id="GO:0016491">
    <property type="term" value="F:oxidoreductase activity"/>
    <property type="evidence" value="ECO:0007669"/>
    <property type="project" value="UniProtKB-KW"/>
</dbReference>
<dbReference type="Gene3D" id="3.30.9.10">
    <property type="entry name" value="D-Amino Acid Oxidase, subunit A, domain 2"/>
    <property type="match status" value="1"/>
</dbReference>
<dbReference type="Gene3D" id="3.50.50.60">
    <property type="entry name" value="FAD/NAD(P)-binding domain"/>
    <property type="match status" value="2"/>
</dbReference>
<dbReference type="EMBL" id="FMWG01000007">
    <property type="protein sequence ID" value="SCZ67860.1"/>
    <property type="molecule type" value="Genomic_DNA"/>
</dbReference>
<keyword evidence="4" id="KW-1185">Reference proteome</keyword>
<dbReference type="PANTHER" id="PTHR13847:SF289">
    <property type="entry name" value="GLYCINE OXIDASE"/>
    <property type="match status" value="1"/>
</dbReference>
<dbReference type="SUPFAM" id="SSF51905">
    <property type="entry name" value="FAD/NAD(P)-binding domain"/>
    <property type="match status" value="1"/>
</dbReference>
<evidence type="ECO:0000313" key="3">
    <source>
        <dbReference type="EMBL" id="SCZ67860.1"/>
    </source>
</evidence>
<dbReference type="InterPro" id="IPR006076">
    <property type="entry name" value="FAD-dep_OxRdtase"/>
</dbReference>
<feature type="domain" description="FAD dependent oxidoreductase" evidence="2">
    <location>
        <begin position="5"/>
        <end position="397"/>
    </location>
</feature>
<dbReference type="Proteomes" id="UP000198767">
    <property type="component" value="Unassembled WGS sequence"/>
</dbReference>
<name>A0A1G5R224_9RHOB</name>
<dbReference type="OrthoDB" id="9805337at2"/>
<gene>
    <name evidence="3" type="ORF">SAMN04488118_107136</name>
</gene>
<dbReference type="AlphaFoldDB" id="A0A1G5R224"/>
<dbReference type="GO" id="GO:0005737">
    <property type="term" value="C:cytoplasm"/>
    <property type="evidence" value="ECO:0007669"/>
    <property type="project" value="TreeGrafter"/>
</dbReference>